<dbReference type="Proteomes" id="UP001454036">
    <property type="component" value="Unassembled WGS sequence"/>
</dbReference>
<feature type="transmembrane region" description="Helical" evidence="7">
    <location>
        <begin position="112"/>
        <end position="138"/>
    </location>
</feature>
<evidence type="ECO:0000256" key="3">
    <source>
        <dbReference type="ARBA" id="ARBA00006483"/>
    </source>
</evidence>
<dbReference type="AlphaFoldDB" id="A0AAV3PGQ5"/>
<dbReference type="GO" id="GO:0016192">
    <property type="term" value="P:vesicle-mediated transport"/>
    <property type="evidence" value="ECO:0007669"/>
    <property type="project" value="TreeGrafter"/>
</dbReference>
<dbReference type="EMBL" id="BAABME010032713">
    <property type="protein sequence ID" value="GAA0150466.1"/>
    <property type="molecule type" value="Genomic_DNA"/>
</dbReference>
<evidence type="ECO:0000256" key="7">
    <source>
        <dbReference type="RuleBase" id="RU363107"/>
    </source>
</evidence>
<keyword evidence="9" id="KW-1185">Reference proteome</keyword>
<keyword evidence="6 7" id="KW-0472">Membrane</keyword>
<dbReference type="GO" id="GO:0005783">
    <property type="term" value="C:endoplasmic reticulum"/>
    <property type="evidence" value="ECO:0007669"/>
    <property type="project" value="UniProtKB-ARBA"/>
</dbReference>
<name>A0AAV3PGQ5_LITER</name>
<dbReference type="InterPro" id="IPR004895">
    <property type="entry name" value="Prenylated_rab_accept_PRA1"/>
</dbReference>
<comment type="similarity">
    <text evidence="3 7">Belongs to the PRA1 family.</text>
</comment>
<sequence length="249" mass="28259">MAFRANPLSLSVGETELEAWLRETGYLEIVDQGSSSSASSSSSSIITLAVTVLTVNPFSKLRSDDFSGGTPSWSRGGFIGCVESYSFPWSTEQARMRVHENVKRYARNYSSLFLLFFASSLYQMPFAVVGLILSLAIWDTFKFCGDRWGLDQYPLLRQILIRIAQCGQFILVYSYDSYNTLDEEVTKNSYCSYCSDPNLFECANGLPMHPWRQLCCHDFARIIQEVKTNLVNKMGKEENESNTIDHHNH</sequence>
<keyword evidence="4 7" id="KW-0812">Transmembrane</keyword>
<evidence type="ECO:0000256" key="2">
    <source>
        <dbReference type="ARBA" id="ARBA00004141"/>
    </source>
</evidence>
<comment type="caution">
    <text evidence="8">The sequence shown here is derived from an EMBL/GenBank/DDBJ whole genome shotgun (WGS) entry which is preliminary data.</text>
</comment>
<evidence type="ECO:0000256" key="1">
    <source>
        <dbReference type="ARBA" id="ARBA00002501"/>
    </source>
</evidence>
<evidence type="ECO:0000313" key="8">
    <source>
        <dbReference type="EMBL" id="GAA0150466.1"/>
    </source>
</evidence>
<reference evidence="8 9" key="1">
    <citation type="submission" date="2024-01" db="EMBL/GenBank/DDBJ databases">
        <title>The complete chloroplast genome sequence of Lithospermum erythrorhizon: insights into the phylogenetic relationship among Boraginaceae species and the maternal lineages of purple gromwells.</title>
        <authorList>
            <person name="Okada T."/>
            <person name="Watanabe K."/>
        </authorList>
    </citation>
    <scope>NUCLEOTIDE SEQUENCE [LARGE SCALE GENOMIC DNA]</scope>
</reference>
<organism evidence="8 9">
    <name type="scientific">Lithospermum erythrorhizon</name>
    <name type="common">Purple gromwell</name>
    <name type="synonym">Lithospermum officinale var. erythrorhizon</name>
    <dbReference type="NCBI Taxonomy" id="34254"/>
    <lineage>
        <taxon>Eukaryota</taxon>
        <taxon>Viridiplantae</taxon>
        <taxon>Streptophyta</taxon>
        <taxon>Embryophyta</taxon>
        <taxon>Tracheophyta</taxon>
        <taxon>Spermatophyta</taxon>
        <taxon>Magnoliopsida</taxon>
        <taxon>eudicotyledons</taxon>
        <taxon>Gunneridae</taxon>
        <taxon>Pentapetalae</taxon>
        <taxon>asterids</taxon>
        <taxon>lamiids</taxon>
        <taxon>Boraginales</taxon>
        <taxon>Boraginaceae</taxon>
        <taxon>Boraginoideae</taxon>
        <taxon>Lithospermeae</taxon>
        <taxon>Lithospermum</taxon>
    </lineage>
</organism>
<keyword evidence="5 7" id="KW-1133">Transmembrane helix</keyword>
<proteinExistence type="inferred from homology"/>
<comment type="subcellular location">
    <subcellularLocation>
        <location evidence="2 7">Membrane</location>
        <topology evidence="2 7">Multi-pass membrane protein</topology>
    </subcellularLocation>
</comment>
<evidence type="ECO:0000256" key="4">
    <source>
        <dbReference type="ARBA" id="ARBA00022692"/>
    </source>
</evidence>
<evidence type="ECO:0000256" key="5">
    <source>
        <dbReference type="ARBA" id="ARBA00022989"/>
    </source>
</evidence>
<comment type="function">
    <text evidence="1 7">May be involved in both secretory and endocytic intracellular trafficking in the endosomal/prevacuolar compartments.</text>
</comment>
<evidence type="ECO:0000313" key="9">
    <source>
        <dbReference type="Proteomes" id="UP001454036"/>
    </source>
</evidence>
<dbReference type="GO" id="GO:0005794">
    <property type="term" value="C:Golgi apparatus"/>
    <property type="evidence" value="ECO:0007669"/>
    <property type="project" value="TreeGrafter"/>
</dbReference>
<accession>A0AAV3PGQ5</accession>
<keyword evidence="7" id="KW-0813">Transport</keyword>
<comment type="caution">
    <text evidence="7">Lacks conserved residue(s) required for the propagation of feature annotation.</text>
</comment>
<protein>
    <recommendedName>
        <fullName evidence="7">PRA1 family protein</fullName>
    </recommendedName>
</protein>
<gene>
    <name evidence="8" type="ORF">LIER_43101</name>
</gene>
<dbReference type="PANTHER" id="PTHR19317:SF1">
    <property type="entry name" value="PRA1 FAMILY PROTEIN H"/>
    <property type="match status" value="1"/>
</dbReference>
<dbReference type="Pfam" id="PF03208">
    <property type="entry name" value="PRA1"/>
    <property type="match status" value="1"/>
</dbReference>
<dbReference type="PANTHER" id="PTHR19317">
    <property type="entry name" value="PRENYLATED RAB ACCEPTOR 1-RELATED"/>
    <property type="match status" value="1"/>
</dbReference>
<dbReference type="GO" id="GO:0016020">
    <property type="term" value="C:membrane"/>
    <property type="evidence" value="ECO:0007669"/>
    <property type="project" value="UniProtKB-SubCell"/>
</dbReference>
<evidence type="ECO:0000256" key="6">
    <source>
        <dbReference type="ARBA" id="ARBA00023136"/>
    </source>
</evidence>